<evidence type="ECO:0000256" key="4">
    <source>
        <dbReference type="ARBA" id="ARBA00023079"/>
    </source>
</evidence>
<dbReference type="GO" id="GO:0033754">
    <property type="term" value="F:indoleamine 2,3-dioxygenase activity"/>
    <property type="evidence" value="ECO:0007669"/>
    <property type="project" value="TreeGrafter"/>
</dbReference>
<protein>
    <submittedName>
        <fullName evidence="8">Indoleamine 2,3-dioxygenase 2</fullName>
    </submittedName>
</protein>
<dbReference type="GO" id="GO:0020037">
    <property type="term" value="F:heme binding"/>
    <property type="evidence" value="ECO:0007669"/>
    <property type="project" value="InterPro"/>
</dbReference>
<dbReference type="PANTHER" id="PTHR28657:SF4">
    <property type="entry name" value="INDOLEAMINE 2,3-DIOXYGENASE 2"/>
    <property type="match status" value="1"/>
</dbReference>
<comment type="similarity">
    <text evidence="1">Belongs to the indoleamine 2,3-dioxygenase family.</text>
</comment>
<dbReference type="RefSeq" id="XP_006023122.1">
    <property type="nucleotide sequence ID" value="XM_006023060.3"/>
</dbReference>
<keyword evidence="7" id="KW-1185">Reference proteome</keyword>
<evidence type="ECO:0000313" key="7">
    <source>
        <dbReference type="Proteomes" id="UP000189705"/>
    </source>
</evidence>
<dbReference type="AlphaFoldDB" id="A0A1U7S261"/>
<dbReference type="SUPFAM" id="SSF140959">
    <property type="entry name" value="Indolic compounds 2,3-dioxygenase-like"/>
    <property type="match status" value="1"/>
</dbReference>
<dbReference type="GO" id="GO:0019441">
    <property type="term" value="P:L-tryptophan catabolic process to kynurenine"/>
    <property type="evidence" value="ECO:0007669"/>
    <property type="project" value="InterPro"/>
</dbReference>
<keyword evidence="3 5" id="KW-0408">Iron</keyword>
<dbReference type="PANTHER" id="PTHR28657">
    <property type="entry name" value="INDOLEAMINE 2,3-DIOXYGENASE"/>
    <property type="match status" value="1"/>
</dbReference>
<sequence>MDPAHVTEPPPPPFALDKFHISQEYGFLLPDPQTELPTPYGPWMDLARSLPHLIATRQLRAHVHQAPQLSAAQLHGHRDLRLAHLVLSFITAGYVWQDGEEGPAKVLPQNLAVPYWEVSRRLGLPPILLHADLVLANWRRRDRAGPLELGNLDPIVWLPGGESLRGFVLVTVLVEKAAVPGLQAIVEAAPAIWQPDRETLLRALAQLATALGAMTEALRLMHDHVDPDIFYTAIRLFLSGGVSELPQAYSGGSAAQSTVLHAFDAFLGIRHHEESLAFLRQMRDYMPPCHRAFVEAIQAFPPLRDLVLSSGNEALCCAYDGCVTALAAFRTHHIAVATRYVVAAAKTSRGSLPRPAPPSGLEQRGTGGSPVLRFLKSVRDATREALLHV</sequence>
<evidence type="ECO:0000256" key="2">
    <source>
        <dbReference type="ARBA" id="ARBA00022723"/>
    </source>
</evidence>
<dbReference type="Gene3D" id="1.20.58.480">
    <property type="match status" value="1"/>
</dbReference>
<keyword evidence="5" id="KW-0349">Heme</keyword>
<dbReference type="GO" id="GO:0034354">
    <property type="term" value="P:'de novo' NAD+ biosynthetic process from L-tryptophan"/>
    <property type="evidence" value="ECO:0007669"/>
    <property type="project" value="TreeGrafter"/>
</dbReference>
<organism evidence="7 8">
    <name type="scientific">Alligator sinensis</name>
    <name type="common">Chinese alligator</name>
    <dbReference type="NCBI Taxonomy" id="38654"/>
    <lineage>
        <taxon>Eukaryota</taxon>
        <taxon>Metazoa</taxon>
        <taxon>Chordata</taxon>
        <taxon>Craniata</taxon>
        <taxon>Vertebrata</taxon>
        <taxon>Euteleostomi</taxon>
        <taxon>Archelosauria</taxon>
        <taxon>Archosauria</taxon>
        <taxon>Crocodylia</taxon>
        <taxon>Alligatoridae</taxon>
        <taxon>Alligatorinae</taxon>
        <taxon>Alligator</taxon>
    </lineage>
</organism>
<evidence type="ECO:0000256" key="1">
    <source>
        <dbReference type="ARBA" id="ARBA00007119"/>
    </source>
</evidence>
<dbReference type="CTD" id="169355"/>
<dbReference type="KEGG" id="asn:102376360"/>
<gene>
    <name evidence="8" type="primary">IDO2</name>
</gene>
<dbReference type="Proteomes" id="UP000189705">
    <property type="component" value="Unplaced"/>
</dbReference>
<reference evidence="8" key="1">
    <citation type="submission" date="2025-08" db="UniProtKB">
        <authorList>
            <consortium name="RefSeq"/>
        </authorList>
    </citation>
    <scope>IDENTIFICATION</scope>
</reference>
<dbReference type="InterPro" id="IPR037217">
    <property type="entry name" value="Trp/Indoleamine_2_3_dOase-like"/>
</dbReference>
<name>A0A1U7S261_ALLSI</name>
<proteinExistence type="inferred from homology"/>
<keyword evidence="4" id="KW-0823">Tryptophan catabolism</keyword>
<evidence type="ECO:0000313" key="8">
    <source>
        <dbReference type="RefSeq" id="XP_006023122.1"/>
    </source>
</evidence>
<dbReference type="Pfam" id="PF01231">
    <property type="entry name" value="IDO"/>
    <property type="match status" value="1"/>
</dbReference>
<keyword evidence="2 5" id="KW-0479">Metal-binding</keyword>
<dbReference type="OrthoDB" id="10262710at2759"/>
<evidence type="ECO:0000256" key="6">
    <source>
        <dbReference type="SAM" id="MobiDB-lite"/>
    </source>
</evidence>
<feature type="region of interest" description="Disordered" evidence="6">
    <location>
        <begin position="349"/>
        <end position="368"/>
    </location>
</feature>
<dbReference type="eggNOG" id="ENOG502QT99">
    <property type="taxonomic scope" value="Eukaryota"/>
</dbReference>
<evidence type="ECO:0000256" key="5">
    <source>
        <dbReference type="PIRSR" id="PIRSR600898-1"/>
    </source>
</evidence>
<dbReference type="GO" id="GO:0005737">
    <property type="term" value="C:cytoplasm"/>
    <property type="evidence" value="ECO:0007669"/>
    <property type="project" value="TreeGrafter"/>
</dbReference>
<feature type="binding site" description="proximal binding residue" evidence="5">
    <location>
        <position position="333"/>
    </location>
    <ligand>
        <name>heme b</name>
        <dbReference type="ChEBI" id="CHEBI:60344"/>
    </ligand>
    <ligandPart>
        <name>Fe</name>
        <dbReference type="ChEBI" id="CHEBI:18248"/>
    </ligandPart>
</feature>
<dbReference type="STRING" id="38654.A0A1U7S261"/>
<dbReference type="GO" id="GO:0046872">
    <property type="term" value="F:metal ion binding"/>
    <property type="evidence" value="ECO:0007669"/>
    <property type="project" value="UniProtKB-KW"/>
</dbReference>
<evidence type="ECO:0000256" key="3">
    <source>
        <dbReference type="ARBA" id="ARBA00023004"/>
    </source>
</evidence>
<dbReference type="GeneID" id="102376360"/>
<dbReference type="InParanoid" id="A0A1U7S261"/>
<accession>A0A1U7S261</accession>
<dbReference type="InterPro" id="IPR000898">
    <property type="entry name" value="Indolamine_dOase"/>
</dbReference>
<dbReference type="GO" id="GO:0004833">
    <property type="term" value="F:L-tryptophan 2,3-dioxygenase activity"/>
    <property type="evidence" value="ECO:0007669"/>
    <property type="project" value="TreeGrafter"/>
</dbReference>